<feature type="domain" description="PROP1-like PPR" evidence="7">
    <location>
        <begin position="95"/>
        <end position="214"/>
    </location>
</feature>
<dbReference type="GO" id="GO:0046872">
    <property type="term" value="F:metal ion binding"/>
    <property type="evidence" value="ECO:0007669"/>
    <property type="project" value="UniProtKB-KW"/>
</dbReference>
<feature type="binding site" evidence="4">
    <location>
        <position position="1455"/>
    </location>
    <ligand>
        <name>a divalent metal cation</name>
        <dbReference type="ChEBI" id="CHEBI:60240"/>
        <label>1</label>
    </ligand>
</feature>
<evidence type="ECO:0000313" key="9">
    <source>
        <dbReference type="EMBL" id="CAF1551611.1"/>
    </source>
</evidence>
<evidence type="ECO:0000256" key="5">
    <source>
        <dbReference type="PROSITE-ProRule" id="PRU00708"/>
    </source>
</evidence>
<feature type="coiled-coil region" evidence="6">
    <location>
        <begin position="695"/>
        <end position="722"/>
    </location>
</feature>
<feature type="repeat" description="PPR" evidence="5">
    <location>
        <begin position="142"/>
        <end position="176"/>
    </location>
</feature>
<protein>
    <recommendedName>
        <fullName evidence="2">NIF3-like protein 1</fullName>
    </recommendedName>
</protein>
<dbReference type="PANTHER" id="PTHR13799">
    <property type="entry name" value="NGG1 INTERACTING FACTOR 3"/>
    <property type="match status" value="1"/>
</dbReference>
<keyword evidence="10" id="KW-1185">Reference proteome</keyword>
<dbReference type="GO" id="GO:0005739">
    <property type="term" value="C:mitochondrion"/>
    <property type="evidence" value="ECO:0007669"/>
    <property type="project" value="TreeGrafter"/>
</dbReference>
<dbReference type="OrthoDB" id="185373at2759"/>
<dbReference type="Proteomes" id="UP000663852">
    <property type="component" value="Unassembled WGS sequence"/>
</dbReference>
<feature type="binding site" evidence="4">
    <location>
        <position position="1459"/>
    </location>
    <ligand>
        <name>a divalent metal cation</name>
        <dbReference type="ChEBI" id="CHEBI:60240"/>
        <label>1</label>
    </ligand>
</feature>
<feature type="binding site" evidence="4">
    <location>
        <position position="1245"/>
    </location>
    <ligand>
        <name>a divalent metal cation</name>
        <dbReference type="ChEBI" id="CHEBI:60240"/>
        <label>1</label>
    </ligand>
</feature>
<organism evidence="8 11">
    <name type="scientific">Adineta ricciae</name>
    <name type="common">Rotifer</name>
    <dbReference type="NCBI Taxonomy" id="249248"/>
    <lineage>
        <taxon>Eukaryota</taxon>
        <taxon>Metazoa</taxon>
        <taxon>Spiralia</taxon>
        <taxon>Gnathifera</taxon>
        <taxon>Rotifera</taxon>
        <taxon>Eurotatoria</taxon>
        <taxon>Bdelloidea</taxon>
        <taxon>Adinetida</taxon>
        <taxon>Adinetidae</taxon>
        <taxon>Adineta</taxon>
    </lineage>
</organism>
<dbReference type="EMBL" id="CAJNOJ010000083">
    <property type="protein sequence ID" value="CAF1065568.1"/>
    <property type="molecule type" value="Genomic_DNA"/>
</dbReference>
<dbReference type="Gene3D" id="3.40.1390.30">
    <property type="entry name" value="NIF3 (NGG1p interacting factor 3)-like"/>
    <property type="match status" value="2"/>
</dbReference>
<dbReference type="InterPro" id="IPR036069">
    <property type="entry name" value="DUF34/NIF3_sf"/>
</dbReference>
<dbReference type="InterPro" id="IPR011990">
    <property type="entry name" value="TPR-like_helical_dom_sf"/>
</dbReference>
<keyword evidence="3" id="KW-0677">Repeat</keyword>
<dbReference type="InterPro" id="IPR002885">
    <property type="entry name" value="PPR_rpt"/>
</dbReference>
<dbReference type="InterPro" id="IPR002678">
    <property type="entry name" value="DUF34/NIF3"/>
</dbReference>
<evidence type="ECO:0000259" key="7">
    <source>
        <dbReference type="Pfam" id="PF17177"/>
    </source>
</evidence>
<comment type="caution">
    <text evidence="8">The sequence shown here is derived from an EMBL/GenBank/DDBJ whole genome shotgun (WGS) entry which is preliminary data.</text>
</comment>
<dbReference type="PANTHER" id="PTHR13799:SF13">
    <property type="entry name" value="NIF3-LIKE PROTEIN 1"/>
    <property type="match status" value="1"/>
</dbReference>
<sequence>MLSIRLSTLFRRTPFSLIRSAHSSRLDLDQLLERLDGEAHRRGRLNPGLVRGAMHKAAVELNALNPTQALLLIRCMGSLLISELPYQRQQVLDYMMKTFKQKHVSFDVTHYNSYMRVSLQNNHFFDPMKVLDEMKQMHIAPNLTTFRLLIECYAKQGRSDEIQKVLNEMKTSKFNIEPVTLTHLLSSYAEKGEVERLENIFKLFDELQLKPISETYEQFVTGYLIQGNVDQAKKYFVENSSKMDNDTLFRLIIKCAQCRQKDLFELIIQSIDKNSLADICVQYILCATELLDANLDDYAFLLVDSFPKRDETLRFDVINLTLLNLLKLRLPAHHFRPFSTLTLEDIRNHSDSSINYKCERESVTKDHLNNFRQSVLKRAVNFSENKDRWLAVHQLLYHAYQSHLPLAYIYAIYDTMQQQNYAYRPHYIRPMLIKLQRIFAGNSQEMVNKTSQLLGYLQRKFSLKYDNETLECIIEHFFDRAHLNPLETSLIFKKVNINLNNTWQNLYLSTLKRINTNLLNSLVAFIQSNKTIRFEYTPIVREQTIQAVQSLINQLSVNHTKTNSNETFNELKIIIDFVETLNKRFVKSSDDIIRLNDGVLISMINWFLEKDRKQSIDLLRKVFQLCEQRSQTIPLSNQTKEKIYQQLGMKTPAEVNDQLLNTFQGKREEKCSEVSSSDSEISFDDSGDIYIKSRKTARNSTIEELEEQLVDLKRKNTNTSGIISKLLTKYCVECLDIERTLSAQMRESYMKRIAELESIYFDKTKTSGFPSLGVIASLIDYYSRVDLNLDKVISYINLSNEIDPKFKLDPHKSISVVRLLLHKDSFDKAMDLLQSLGRYDTVPNYIYRRVRDLLLDAYRILSFQQFQELAKKLFEKNYVDPSSIVLSLLVRKSYQENGPLPAFETIKNLFAQYNNLVGIFPIIRKLLRDDCTEELKQVLIKIGQIRSRTYAYEQLAFVLIHERRLAEAMKICHHISRATFEEHCQRYVRELFAFPADFTPIDEESIASNHPLINDIYESNHVFDMNAISLVHFLDYIEQYPLNARQLSIDTLFFSLFKSYEKINRLDEFTKLMREHSSKYAGHLSSKTKDALSQAGITLPIKSLSSPKQSMKRSHKYERFLHDHDYEQDSSTQASNMTGVQLNTVISQLKAYAPLYLADQSWDNVGLLVEPYDDNPLIQRIFFTNDLTEPVLEEAIEKHAQLIVSYHPPIFSSLKRLTQSSWKERIILKCILHGIAVYSPHTSWDAVENGVNQWLISAFGTNEQDYISRPIQTVTENNTPSSNQQMLTITLPEDEKTDAITNIKDVTIINEIPCRTTNGPARQVSVSCPPQAITSILDLYHDEDNIRKTIQIVNVQKPVDSRQGYGRIITLNQPLTIRQVIVNVKQLTGLEHVRLALANDKTIDSPIKTIAVCAGSGSSVFSNARNADIQLTGELSHHAVLDAIHRGTTVILCDHTNTERGFLKVVKEHFERIWDATQVQLIISQRDKDPLDIV</sequence>
<evidence type="ECO:0000313" key="8">
    <source>
        <dbReference type="EMBL" id="CAF1065568.1"/>
    </source>
</evidence>
<dbReference type="Gene3D" id="1.25.40.10">
    <property type="entry name" value="Tetratricopeptide repeat domain"/>
    <property type="match status" value="1"/>
</dbReference>
<proteinExistence type="inferred from homology"/>
<dbReference type="SUPFAM" id="SSF102705">
    <property type="entry name" value="NIF3 (NGG1p interacting factor 3)-like"/>
    <property type="match status" value="1"/>
</dbReference>
<evidence type="ECO:0000256" key="3">
    <source>
        <dbReference type="ARBA" id="ARBA00022737"/>
    </source>
</evidence>
<name>A0A814LI17_ADIRI</name>
<dbReference type="Pfam" id="PF17177">
    <property type="entry name" value="PPR_long"/>
    <property type="match status" value="1"/>
</dbReference>
<evidence type="ECO:0000256" key="4">
    <source>
        <dbReference type="PIRSR" id="PIRSR602678-1"/>
    </source>
</evidence>
<dbReference type="Pfam" id="PF01784">
    <property type="entry name" value="DUF34_NIF3"/>
    <property type="match status" value="1"/>
</dbReference>
<keyword evidence="4" id="KW-0479">Metal-binding</keyword>
<evidence type="ECO:0000256" key="6">
    <source>
        <dbReference type="SAM" id="Coils"/>
    </source>
</evidence>
<reference evidence="8" key="1">
    <citation type="submission" date="2021-02" db="EMBL/GenBank/DDBJ databases">
        <authorList>
            <person name="Nowell W R."/>
        </authorList>
    </citation>
    <scope>NUCLEOTIDE SEQUENCE</scope>
</reference>
<evidence type="ECO:0000256" key="2">
    <source>
        <dbReference type="ARBA" id="ARBA00019069"/>
    </source>
</evidence>
<dbReference type="FunFam" id="3.40.1390.30:FF:000001">
    <property type="entry name" value="GTP cyclohydrolase 1 type 2"/>
    <property type="match status" value="1"/>
</dbReference>
<dbReference type="Proteomes" id="UP000663828">
    <property type="component" value="Unassembled WGS sequence"/>
</dbReference>
<evidence type="ECO:0000256" key="1">
    <source>
        <dbReference type="ARBA" id="ARBA00006964"/>
    </source>
</evidence>
<feature type="binding site" evidence="4">
    <location>
        <position position="1207"/>
    </location>
    <ligand>
        <name>a divalent metal cation</name>
        <dbReference type="ChEBI" id="CHEBI:60240"/>
        <label>1</label>
    </ligand>
</feature>
<gene>
    <name evidence="8" type="ORF">EDS130_LOCUS18159</name>
    <name evidence="9" type="ORF">XAT740_LOCUS42939</name>
</gene>
<evidence type="ECO:0000313" key="10">
    <source>
        <dbReference type="Proteomes" id="UP000663828"/>
    </source>
</evidence>
<keyword evidence="6" id="KW-0175">Coiled coil</keyword>
<dbReference type="InterPro" id="IPR033443">
    <property type="entry name" value="PROP1-like_PPR_dom"/>
</dbReference>
<dbReference type="EMBL" id="CAJNOR010005211">
    <property type="protein sequence ID" value="CAF1551611.1"/>
    <property type="molecule type" value="Genomic_DNA"/>
</dbReference>
<accession>A0A814LI17</accession>
<dbReference type="PROSITE" id="PS51375">
    <property type="entry name" value="PPR"/>
    <property type="match status" value="1"/>
</dbReference>
<dbReference type="NCBIfam" id="TIGR00486">
    <property type="entry name" value="YbgI_SA1388"/>
    <property type="match status" value="1"/>
</dbReference>
<evidence type="ECO:0000313" key="11">
    <source>
        <dbReference type="Proteomes" id="UP000663852"/>
    </source>
</evidence>
<comment type="similarity">
    <text evidence="1">Belongs to the GTP cyclohydrolase I type 2/NIF3 family.</text>
</comment>